<dbReference type="EMBL" id="GBRH01201655">
    <property type="protein sequence ID" value="JAD96240.1"/>
    <property type="molecule type" value="Transcribed_RNA"/>
</dbReference>
<reference evidence="1" key="1">
    <citation type="submission" date="2014-09" db="EMBL/GenBank/DDBJ databases">
        <authorList>
            <person name="Magalhaes I.L.F."/>
            <person name="Oliveira U."/>
            <person name="Santos F.R."/>
            <person name="Vidigal T.H.D.A."/>
            <person name="Brescovit A.D."/>
            <person name="Santos A.J."/>
        </authorList>
    </citation>
    <scope>NUCLEOTIDE SEQUENCE</scope>
    <source>
        <tissue evidence="1">Shoot tissue taken approximately 20 cm above the soil surface</tissue>
    </source>
</reference>
<protein>
    <submittedName>
        <fullName evidence="1">Uncharacterized protein</fullName>
    </submittedName>
</protein>
<sequence>MRLRTGQGRRIRLLGGTNR</sequence>
<accession>A0A0A9EEE5</accession>
<evidence type="ECO:0000313" key="1">
    <source>
        <dbReference type="EMBL" id="JAD96240.1"/>
    </source>
</evidence>
<organism evidence="1">
    <name type="scientific">Arundo donax</name>
    <name type="common">Giant reed</name>
    <name type="synonym">Donax arundinaceus</name>
    <dbReference type="NCBI Taxonomy" id="35708"/>
    <lineage>
        <taxon>Eukaryota</taxon>
        <taxon>Viridiplantae</taxon>
        <taxon>Streptophyta</taxon>
        <taxon>Embryophyta</taxon>
        <taxon>Tracheophyta</taxon>
        <taxon>Spermatophyta</taxon>
        <taxon>Magnoliopsida</taxon>
        <taxon>Liliopsida</taxon>
        <taxon>Poales</taxon>
        <taxon>Poaceae</taxon>
        <taxon>PACMAD clade</taxon>
        <taxon>Arundinoideae</taxon>
        <taxon>Arundineae</taxon>
        <taxon>Arundo</taxon>
    </lineage>
</organism>
<name>A0A0A9EEE5_ARUDO</name>
<dbReference type="AlphaFoldDB" id="A0A0A9EEE5"/>
<reference evidence="1" key="2">
    <citation type="journal article" date="2015" name="Data Brief">
        <title>Shoot transcriptome of the giant reed, Arundo donax.</title>
        <authorList>
            <person name="Barrero R.A."/>
            <person name="Guerrero F.D."/>
            <person name="Moolhuijzen P."/>
            <person name="Goolsby J.A."/>
            <person name="Tidwell J."/>
            <person name="Bellgard S.E."/>
            <person name="Bellgard M.I."/>
        </authorList>
    </citation>
    <scope>NUCLEOTIDE SEQUENCE</scope>
    <source>
        <tissue evidence="1">Shoot tissue taken approximately 20 cm above the soil surface</tissue>
    </source>
</reference>
<proteinExistence type="predicted"/>